<proteinExistence type="predicted"/>
<dbReference type="Gene3D" id="2.160.20.20">
    <property type="match status" value="1"/>
</dbReference>
<dbReference type="InterPro" id="IPR001119">
    <property type="entry name" value="SLH_dom"/>
</dbReference>
<dbReference type="Pfam" id="PF00395">
    <property type="entry name" value="SLH"/>
    <property type="match status" value="3"/>
</dbReference>
<evidence type="ECO:0000259" key="1">
    <source>
        <dbReference type="PROSITE" id="PS51272"/>
    </source>
</evidence>
<evidence type="ECO:0000313" key="3">
    <source>
        <dbReference type="Proteomes" id="UP001210339"/>
    </source>
</evidence>
<dbReference type="PROSITE" id="PS51272">
    <property type="entry name" value="SLH"/>
    <property type="match status" value="2"/>
</dbReference>
<evidence type="ECO:0000313" key="2">
    <source>
        <dbReference type="EMBL" id="WBW49366.1"/>
    </source>
</evidence>
<dbReference type="PANTHER" id="PTHR43308">
    <property type="entry name" value="OUTER MEMBRANE PROTEIN ALPHA-RELATED"/>
    <property type="match status" value="1"/>
</dbReference>
<organism evidence="2 3">
    <name type="scientific">Peptoniphilus equinus</name>
    <dbReference type="NCBI Taxonomy" id="3016343"/>
    <lineage>
        <taxon>Bacteria</taxon>
        <taxon>Bacillati</taxon>
        <taxon>Bacillota</taxon>
        <taxon>Tissierellia</taxon>
        <taxon>Tissierellales</taxon>
        <taxon>Peptoniphilaceae</taxon>
        <taxon>Peptoniphilus</taxon>
    </lineage>
</organism>
<protein>
    <submittedName>
        <fullName evidence="2">SHIRT domain-containing protein</fullName>
    </submittedName>
</protein>
<dbReference type="InterPro" id="IPR041030">
    <property type="entry name" value="SHIRT"/>
</dbReference>
<dbReference type="EMBL" id="CP115667">
    <property type="protein sequence ID" value="WBW49366.1"/>
    <property type="molecule type" value="Genomic_DNA"/>
</dbReference>
<dbReference type="InterPro" id="IPR051465">
    <property type="entry name" value="Cell_Envelope_Struct_Comp"/>
</dbReference>
<keyword evidence="3" id="KW-1185">Reference proteome</keyword>
<dbReference type="Proteomes" id="UP001210339">
    <property type="component" value="Chromosome"/>
</dbReference>
<name>A0ABY7QSR3_9FIRM</name>
<dbReference type="InterPro" id="IPR012332">
    <property type="entry name" value="Autotransporter_pectin_lyase_C"/>
</dbReference>
<feature type="domain" description="SLH" evidence="1">
    <location>
        <begin position="1160"/>
        <end position="1223"/>
    </location>
</feature>
<reference evidence="2 3" key="1">
    <citation type="submission" date="2023-01" db="EMBL/GenBank/DDBJ databases">
        <authorList>
            <person name="Lee S.H."/>
            <person name="Jung H.S."/>
            <person name="Yun J.U."/>
        </authorList>
    </citation>
    <scope>NUCLEOTIDE SEQUENCE [LARGE SCALE GENOMIC DNA]</scope>
    <source>
        <strain evidence="2 3">CBA3646</strain>
    </source>
</reference>
<accession>A0ABY7QSR3</accession>
<feature type="domain" description="SLH" evidence="1">
    <location>
        <begin position="1101"/>
        <end position="1159"/>
    </location>
</feature>
<dbReference type="InterPro" id="IPR011050">
    <property type="entry name" value="Pectin_lyase_fold/virulence"/>
</dbReference>
<dbReference type="Pfam" id="PF18655">
    <property type="entry name" value="SHIRT"/>
    <property type="match status" value="3"/>
</dbReference>
<dbReference type="SUPFAM" id="SSF51126">
    <property type="entry name" value="Pectin lyase-like"/>
    <property type="match status" value="1"/>
</dbReference>
<dbReference type="RefSeq" id="WP_271190898.1">
    <property type="nucleotide sequence ID" value="NZ_CP115667.1"/>
</dbReference>
<sequence length="1279" mass="139622">MSRRLRRLLPLFILAVGLLRGEKVYAAITVYNANELKVQLLKTSTEPIHVMTTLQYDDDWYFIYGDTFDGGNRTLVPGPGVTTLFSLDPSGPDHPINFKNFTIDMQDQGKAITAKDVTLNLNNVTIKNSTSRFSDAEAGGAIHLTNTSFTATDLTVDNAKAERGNDVSDTSQPHGGAIYADTSYVNLMASHIQNSQSGDGKALGDGGAIYVGQGSTLNLNNTVLTHGHGSRGGLIFNAGTTTVTGGSQLSGGSADLLGGGIFNDGELTLDEVTLKDNSQGDGSGSIAHPGKNYIDEAGAVRQKLELPGVNIYAKKDVTITPHAIIDTGDIRVLDKESAVILSGVPSAPLYISISEVPTQALSGRVDDAHVAMGMAETQARYVGYTVARGATDWDATTGQAVADQLVYATHVIPGDTTYAQAVAPVGDNTGIMAWDFVYNPDTKAVVVGQRAQVTYHANKGEFENGNVVRELYAIYDSKDDATYRLSPTYDVTKKAIKYPDVPTRQGYQYIDFYTAELSDVDVTVAVDDLYTALFPFDKDFIDYYQEARGVSGPETANTVITDTLKTDEADLHAYARWMKTVDVPVSKTWIGGTPERGDDVTVTLSGVQTPLTFKGAGKFTNLEPLTIARGTDSDGMTRREFAFNVWTLSEMPVEDYVTTIIPTNLHADAIGTGFEVTNQRTGFNVTYTFVSGTADKVLPTAVEALTPTDDTFYAEGQTVTAKSVTPLRVEDSVYDGVWTFGGWDATQKIVSGEDIPFIGVWHFTPNTYGVTYRFVSGTPDKALPDGILDKVPADVDGQVTGHTVVTTPFSYDAVAVADGTWTFQGWDAASVTIDHEDVTVTGTWVFEPTPVPITYDIIYQFQDLDGKGLPGDVMAQLPPSYKAGAGDIVHVPVTLNDVWSDTPKGRWIFIGWSPNQDVVVHDTVEFIGTWQFVGDPPSPGEDGHITYVFVDDHNNPTPEALNLYLPSPVTFVTGEMLDPPTTPMPGMNVQRSEGLWTFLGWDQTMAQAFDGDTVVTGTWHLTPTLPPQKDIEHHGGGLWIDWNHLPEPSNDVPKPKRHDHAPYMHGYPDHTFLPDRAMTRGEMAAMFSRLIDDTPTVGVTYDADYFDVTSDAWYYGAVGYLTEEAVLTGYPDGSFRPDAPVTRGEFATVVFKFAHLQSDGTSHFTDLTMTHWAYPAVDALYRLGWVKGYGDTTFKPDNPITRGEVVTIVNRMLQRKVDVDFVDRHSEDLVRFADVTPGYWAYYDIVEALNGHGYIQDENGGELWQELNHTLPVRSGEKY</sequence>
<gene>
    <name evidence="2" type="ORF">O6R05_04980</name>
</gene>